<reference evidence="2 3" key="1">
    <citation type="journal article" date="2018" name="Evol. Lett.">
        <title>Horizontal gene cluster transfer increased hallucinogenic mushroom diversity.</title>
        <authorList>
            <person name="Reynolds H.T."/>
            <person name="Vijayakumar V."/>
            <person name="Gluck-Thaler E."/>
            <person name="Korotkin H.B."/>
            <person name="Matheny P.B."/>
            <person name="Slot J.C."/>
        </authorList>
    </citation>
    <scope>NUCLEOTIDE SEQUENCE [LARGE SCALE GENOMIC DNA]</scope>
    <source>
        <strain evidence="2 3">SRW20</strain>
    </source>
</reference>
<gene>
    <name evidence="2" type="ORF">CVT26_001610</name>
</gene>
<dbReference type="InParanoid" id="A0A409VSS9"/>
<evidence type="ECO:0008006" key="4">
    <source>
        <dbReference type="Google" id="ProtNLM"/>
    </source>
</evidence>
<feature type="region of interest" description="Disordered" evidence="1">
    <location>
        <begin position="167"/>
        <end position="197"/>
    </location>
</feature>
<proteinExistence type="predicted"/>
<organism evidence="2 3">
    <name type="scientific">Gymnopilus dilepis</name>
    <dbReference type="NCBI Taxonomy" id="231916"/>
    <lineage>
        <taxon>Eukaryota</taxon>
        <taxon>Fungi</taxon>
        <taxon>Dikarya</taxon>
        <taxon>Basidiomycota</taxon>
        <taxon>Agaricomycotina</taxon>
        <taxon>Agaricomycetes</taxon>
        <taxon>Agaricomycetidae</taxon>
        <taxon>Agaricales</taxon>
        <taxon>Agaricineae</taxon>
        <taxon>Hymenogastraceae</taxon>
        <taxon>Gymnopilus</taxon>
    </lineage>
</organism>
<accession>A0A409VSS9</accession>
<name>A0A409VSS9_9AGAR</name>
<dbReference type="EMBL" id="NHYE01005576">
    <property type="protein sequence ID" value="PPQ69293.1"/>
    <property type="molecule type" value="Genomic_DNA"/>
</dbReference>
<feature type="region of interest" description="Disordered" evidence="1">
    <location>
        <begin position="115"/>
        <end position="145"/>
    </location>
</feature>
<evidence type="ECO:0000313" key="2">
    <source>
        <dbReference type="EMBL" id="PPQ69293.1"/>
    </source>
</evidence>
<keyword evidence="3" id="KW-1185">Reference proteome</keyword>
<dbReference type="Proteomes" id="UP000284706">
    <property type="component" value="Unassembled WGS sequence"/>
</dbReference>
<comment type="caution">
    <text evidence="2">The sequence shown here is derived from an EMBL/GenBank/DDBJ whole genome shotgun (WGS) entry which is preliminary data.</text>
</comment>
<evidence type="ECO:0000313" key="3">
    <source>
        <dbReference type="Proteomes" id="UP000284706"/>
    </source>
</evidence>
<dbReference type="AlphaFoldDB" id="A0A409VSS9"/>
<protein>
    <recommendedName>
        <fullName evidence="4">F-box domain-containing protein</fullName>
    </recommendedName>
</protein>
<dbReference type="OrthoDB" id="3069034at2759"/>
<evidence type="ECO:0000256" key="1">
    <source>
        <dbReference type="SAM" id="MobiDB-lite"/>
    </source>
</evidence>
<sequence length="488" mass="53703">MQQSPRFAPFGPWKSPSTSANHFPRFLSGLLAFPERHFPGVHSPYGPWGIPPLSPEAPSGKHATSLSSVAKPDASTDATLHTKWRECWYKPLNKVAPQIGLGGILQNLKGNCPDWSAKSSPIGPSIPPPTTGESPRFPRSDYEDPTPEQVEIFKASGSRLARILYSTPDDSKASLPSTPRSVVEKHPASPSGMHKNDKLKDDELKITIGGSTGYLSWDHIAQTSNLYSFFQNRDQPASNSLSVEWRDCAVDQTGARGRTTLKLLFRHLNKASPSQTFGSRTCPLSTLRRLAIKVPKVVTDLEPIDLFGRIVKEDDTIDFKSANFVEEFSWSGEFGILALKCLNLPMASLTVLRLTDCLMSVNDAVAITHACPKLEYLTLDSIASPEQLDLGDLIRPSSKDLVDFQHLSSITLRSVLAHGALLNRMGLTALRKLELCLDSDMVYDRADFNNPTIPWSDLESLDIIGKVNQNAYAALQEVCQCTVRCHVV</sequence>